<organism evidence="1 2">
    <name type="scientific">Isavirus salaris</name>
    <dbReference type="NCBI Taxonomy" id="55987"/>
    <lineage>
        <taxon>Viruses</taxon>
        <taxon>Riboviria</taxon>
        <taxon>Orthornavirae</taxon>
        <taxon>Negarnaviricota</taxon>
        <taxon>Polyploviricotina</taxon>
        <taxon>Insthoviricetes</taxon>
        <taxon>Articulavirales</taxon>
        <taxon>Orthomyxoviridae</taxon>
        <taxon>Isavirus</taxon>
    </lineage>
</organism>
<name>A0A0A0RHI8_9ORTO</name>
<accession>A0A0A0RHI8</accession>
<evidence type="ECO:0000313" key="2">
    <source>
        <dbReference type="Proteomes" id="UP000181614"/>
    </source>
</evidence>
<dbReference type="Proteomes" id="UP000181614">
    <property type="component" value="Genome"/>
</dbReference>
<sequence>MDNLRECINRKRRLLALPDVPETSDAFLSDLRHLYMCVAFCDQHRTTGDEARFTNLELLDQDEALGAQRAFEAKHGIKGGSLGDVLDHELKKVIEFTFTSGSLYIAEQRKRKTQADSIIVCVSEGLNDFSVSHGVLDMGLVETGVNAVRDFCTQNGIPMKINQVGSTRTPTPISTCSISEQITRQINSTITDRKMENVLAAIATKPELKLTQKGCRPCKELEDENVLWMDPQFCEIDESFPYRGGPYGNFLQELLLTTNDVETNGKDREEVVKKILDNKAFTVESGECIITLPDKMTCFGEQEKKKPATLDEIRVAGERFEPSVKPKTQRYGKLSEKWLELEKFIFTASKTEVDTFLSVGTERLESIGVCVGALHRATTTRIIRPMIQGGKCWGMMFKTKSKMGDTRKEGYCHAIIFGKGEDKSGQNRMTMMGKTVYWHLRVVKSKGDWMAQQLCANKSRIWQHDPELVTEGVTVLMTPFSQKIATISRWRAMRLDSMFHVSSAWHHSPACEAASAMLRKFVEIVHAINQRRDWGVVGSMEDMVKEVEEIGEHLQTACDFRVHNMCKALIQKIAVSTQ</sequence>
<reference evidence="1 2" key="1">
    <citation type="journal article" date="2014" name="Appl. Environ. Microbiol.">
        <title>Development of A Reverse Genetic System for Infectious Salmon Anemia Virus (ISAV): Rescue of Recombinant Fluorescence Virus Using Salmon ITS-1 Region as a Novel Promoter.</title>
        <authorList>
            <person name="Toro-Ascuy D."/>
            <person name="Tambley C."/>
            <person name="Beltran C."/>
            <person name="Mascayano C."/>
            <person name="Sandoval N."/>
            <person name="Olivares E."/>
            <person name="Medina R.A."/>
            <person name="Spencer E."/>
            <person name="Cortez-San Martin M."/>
        </authorList>
    </citation>
    <scope>NUCLEOTIDE SEQUENCE [LARGE SCALE GENOMIC DNA]</scope>
    <source>
        <strain evidence="1">901_09</strain>
    </source>
</reference>
<dbReference type="EMBL" id="KM262775">
    <property type="protein sequence ID" value="AIW00351.1"/>
    <property type="molecule type" value="Viral_cRNA"/>
</dbReference>
<proteinExistence type="predicted"/>
<evidence type="ECO:0000313" key="1">
    <source>
        <dbReference type="EMBL" id="AIW00351.1"/>
    </source>
</evidence>
<protein>
    <submittedName>
        <fullName evidence="1">PA</fullName>
    </submittedName>
</protein>
<gene>
    <name evidence="1" type="primary">PA</name>
</gene>